<dbReference type="CDD" id="cd24162">
    <property type="entry name" value="Prp3_C"/>
    <property type="match status" value="1"/>
</dbReference>
<evidence type="ECO:0000256" key="3">
    <source>
        <dbReference type="ARBA" id="ARBA00023187"/>
    </source>
</evidence>
<accession>A0A6G1GUE5</accession>
<feature type="region of interest" description="Disordered" evidence="6">
    <location>
        <begin position="421"/>
        <end position="447"/>
    </location>
</feature>
<keyword evidence="2" id="KW-0507">mRNA processing</keyword>
<dbReference type="GO" id="GO:0046540">
    <property type="term" value="C:U4/U6 x U5 tri-snRNP complex"/>
    <property type="evidence" value="ECO:0007669"/>
    <property type="project" value="InterPro"/>
</dbReference>
<dbReference type="PANTHER" id="PTHR14212">
    <property type="entry name" value="U4/U6-ASSOCIATED RNA SPLICING FACTOR-RELATED"/>
    <property type="match status" value="1"/>
</dbReference>
<evidence type="ECO:0000313" key="10">
    <source>
        <dbReference type="Proteomes" id="UP000800041"/>
    </source>
</evidence>
<sequence length="603" mass="66961">MPPKRPYSGDPSEQSGIKQTRLDSDRPSPSPVTTAKTGKERAAEIAARIAAKNTQATSERTPAQMARAKLDEIRAKAAAATGMISKPAPAAKEMTPAETARAKLAEIQARAAAAAKAQAGNATPQLTPAQQARAKLEEIQRAKAGLLQSNGAASSRTASPGTFSVAVFDDSPQARGGLRVGLHPSLLGNAVQETGLDGNRHVGSESPATDMQSGIRSAEMTDNPYFDPAALESGASKRRPHRKLAFNPRGKYIMQGNAMRQQARIEEMKKAMATQMKKADMDEENEKPFLVPAPPEIEWWDEGLVDGKDYEDLDVPGKIKIDTDDTIVLSYVQHPVQMEPPQDKNRPAPKPLFLTKKEQAKVRRMKRAAITKEQQAKIRLGLEPPPPPKIKKSNLMRVLGEQAVKDPTAVEARVNREIAERDRAHRETNEARKLTQEQKQEKVEEQRRKDAAKGIYVAVFKIDDLCYGKHRYQIDVNAKEWGLTGITIFHPSFNLVIIEGGDRAVSQYKKLMLHRMRWHENDTPRAPKEGSKEVEAAFLSQVNEDGSLKDLSQNKCQLVWEGKQRSRVFKKWGTRVCHTDSEAKELLERTKMSNMWTQARAMT</sequence>
<comment type="subcellular location">
    <subcellularLocation>
        <location evidence="1">Nucleus</location>
    </subcellularLocation>
</comment>
<dbReference type="Proteomes" id="UP000800041">
    <property type="component" value="Unassembled WGS sequence"/>
</dbReference>
<keyword evidence="3" id="KW-0508">mRNA splicing</keyword>
<feature type="coiled-coil region" evidence="5">
    <location>
        <begin position="97"/>
        <end position="149"/>
    </location>
</feature>
<evidence type="ECO:0000256" key="2">
    <source>
        <dbReference type="ARBA" id="ARBA00022664"/>
    </source>
</evidence>
<evidence type="ECO:0000256" key="4">
    <source>
        <dbReference type="ARBA" id="ARBA00023242"/>
    </source>
</evidence>
<dbReference type="Pfam" id="PF08572">
    <property type="entry name" value="PRP3"/>
    <property type="match status" value="1"/>
</dbReference>
<dbReference type="InterPro" id="IPR010541">
    <property type="entry name" value="Prp3_C"/>
</dbReference>
<evidence type="ECO:0000259" key="7">
    <source>
        <dbReference type="Pfam" id="PF06544"/>
    </source>
</evidence>
<feature type="region of interest" description="Disordered" evidence="6">
    <location>
        <begin position="1"/>
        <end position="41"/>
    </location>
</feature>
<reference evidence="9" key="1">
    <citation type="journal article" date="2020" name="Stud. Mycol.">
        <title>101 Dothideomycetes genomes: a test case for predicting lifestyles and emergence of pathogens.</title>
        <authorList>
            <person name="Haridas S."/>
            <person name="Albert R."/>
            <person name="Binder M."/>
            <person name="Bloem J."/>
            <person name="Labutti K."/>
            <person name="Salamov A."/>
            <person name="Andreopoulos B."/>
            <person name="Baker S."/>
            <person name="Barry K."/>
            <person name="Bills G."/>
            <person name="Bluhm B."/>
            <person name="Cannon C."/>
            <person name="Castanera R."/>
            <person name="Culley D."/>
            <person name="Daum C."/>
            <person name="Ezra D."/>
            <person name="Gonzalez J."/>
            <person name="Henrissat B."/>
            <person name="Kuo A."/>
            <person name="Liang C."/>
            <person name="Lipzen A."/>
            <person name="Lutzoni F."/>
            <person name="Magnuson J."/>
            <person name="Mondo S."/>
            <person name="Nolan M."/>
            <person name="Ohm R."/>
            <person name="Pangilinan J."/>
            <person name="Park H.-J."/>
            <person name="Ramirez L."/>
            <person name="Alfaro M."/>
            <person name="Sun H."/>
            <person name="Tritt A."/>
            <person name="Yoshinaga Y."/>
            <person name="Zwiers L.-H."/>
            <person name="Turgeon B."/>
            <person name="Goodwin S."/>
            <person name="Spatafora J."/>
            <person name="Crous P."/>
            <person name="Grigoriev I."/>
        </authorList>
    </citation>
    <scope>NUCLEOTIDE SEQUENCE</scope>
    <source>
        <strain evidence="9">CBS 113979</strain>
    </source>
</reference>
<dbReference type="AlphaFoldDB" id="A0A6G1GUE5"/>
<keyword evidence="4" id="KW-0539">Nucleus</keyword>
<dbReference type="Pfam" id="PF06544">
    <property type="entry name" value="Prp3_C"/>
    <property type="match status" value="1"/>
</dbReference>
<feature type="domain" description="Pre-mRNA-splicing factor 3" evidence="8">
    <location>
        <begin position="223"/>
        <end position="435"/>
    </location>
</feature>
<gene>
    <name evidence="9" type="ORF">K402DRAFT_395749</name>
</gene>
<dbReference type="GO" id="GO:0000398">
    <property type="term" value="P:mRNA splicing, via spliceosome"/>
    <property type="evidence" value="ECO:0007669"/>
    <property type="project" value="InterPro"/>
</dbReference>
<dbReference type="OrthoDB" id="10264544at2759"/>
<keyword evidence="10" id="KW-1185">Reference proteome</keyword>
<organism evidence="9 10">
    <name type="scientific">Aulographum hederae CBS 113979</name>
    <dbReference type="NCBI Taxonomy" id="1176131"/>
    <lineage>
        <taxon>Eukaryota</taxon>
        <taxon>Fungi</taxon>
        <taxon>Dikarya</taxon>
        <taxon>Ascomycota</taxon>
        <taxon>Pezizomycotina</taxon>
        <taxon>Dothideomycetes</taxon>
        <taxon>Pleosporomycetidae</taxon>
        <taxon>Aulographales</taxon>
        <taxon>Aulographaceae</taxon>
    </lineage>
</organism>
<evidence type="ECO:0000259" key="8">
    <source>
        <dbReference type="Pfam" id="PF08572"/>
    </source>
</evidence>
<evidence type="ECO:0000256" key="1">
    <source>
        <dbReference type="ARBA" id="ARBA00004123"/>
    </source>
</evidence>
<dbReference type="EMBL" id="ML977168">
    <property type="protein sequence ID" value="KAF1984400.1"/>
    <property type="molecule type" value="Genomic_DNA"/>
</dbReference>
<dbReference type="InterPro" id="IPR027104">
    <property type="entry name" value="Prp3"/>
</dbReference>
<evidence type="ECO:0000256" key="6">
    <source>
        <dbReference type="SAM" id="MobiDB-lite"/>
    </source>
</evidence>
<name>A0A6G1GUE5_9PEZI</name>
<protein>
    <submittedName>
        <fullName evidence="9">PRP3-domain-containing protein</fullName>
    </submittedName>
</protein>
<proteinExistence type="predicted"/>
<evidence type="ECO:0000256" key="5">
    <source>
        <dbReference type="SAM" id="Coils"/>
    </source>
</evidence>
<dbReference type="InterPro" id="IPR013881">
    <property type="entry name" value="Pre-mRNA_splic_Prp3_dom"/>
</dbReference>
<keyword evidence="5" id="KW-0175">Coiled coil</keyword>
<feature type="domain" description="Small nuclear ribonucleoprotein Prp3 C-terminal" evidence="7">
    <location>
        <begin position="458"/>
        <end position="599"/>
    </location>
</feature>
<evidence type="ECO:0000313" key="9">
    <source>
        <dbReference type="EMBL" id="KAF1984400.1"/>
    </source>
</evidence>
<dbReference type="PANTHER" id="PTHR14212:SF0">
    <property type="entry name" value="U4_U6 SMALL NUCLEAR RIBONUCLEOPROTEIN PRP3"/>
    <property type="match status" value="1"/>
</dbReference>